<comment type="caution">
    <text evidence="10">The sequence shown here is derived from an EMBL/GenBank/DDBJ whole genome shotgun (WGS) entry which is preliminary data.</text>
</comment>
<proteinExistence type="predicted"/>
<reference evidence="10 11" key="1">
    <citation type="journal article" date="2023" name="Antonie Van Leeuwenhoek">
        <title>Mesoterricola silvestris gen. nov., sp. nov., Mesoterricola sediminis sp. nov., Geothrix oryzae sp. nov., Geothrix edaphica sp. nov., Geothrix rubra sp. nov., and Geothrix limicola sp. nov., six novel members of Acidobacteriota isolated from soils.</title>
        <authorList>
            <person name="Itoh H."/>
            <person name="Sugisawa Y."/>
            <person name="Mise K."/>
            <person name="Xu Z."/>
            <person name="Kuniyasu M."/>
            <person name="Ushijima N."/>
            <person name="Kawano K."/>
            <person name="Kobayashi E."/>
            <person name="Shiratori Y."/>
            <person name="Masuda Y."/>
            <person name="Senoo K."/>
        </authorList>
    </citation>
    <scope>NUCLEOTIDE SEQUENCE [LARGE SCALE GENOMIC DNA]</scope>
    <source>
        <strain evidence="10 11">Red804</strain>
    </source>
</reference>
<evidence type="ECO:0000256" key="8">
    <source>
        <dbReference type="ARBA" id="ARBA00022909"/>
    </source>
</evidence>
<gene>
    <name evidence="10" type="ORF">GETHLI_09420</name>
</gene>
<dbReference type="SUPFAM" id="SSF51717">
    <property type="entry name" value="Dihydropteroate synthetase-like"/>
    <property type="match status" value="1"/>
</dbReference>
<dbReference type="PANTHER" id="PTHR20941">
    <property type="entry name" value="FOLATE SYNTHESIS PROTEINS"/>
    <property type="match status" value="1"/>
</dbReference>
<comment type="catalytic activity">
    <reaction evidence="1">
        <text>(7,8-dihydropterin-6-yl)methyl diphosphate + 4-aminobenzoate = 7,8-dihydropteroate + diphosphate</text>
        <dbReference type="Rhea" id="RHEA:19949"/>
        <dbReference type="ChEBI" id="CHEBI:17836"/>
        <dbReference type="ChEBI" id="CHEBI:17839"/>
        <dbReference type="ChEBI" id="CHEBI:33019"/>
        <dbReference type="ChEBI" id="CHEBI:72950"/>
        <dbReference type="EC" id="2.5.1.15"/>
    </reaction>
</comment>
<evidence type="ECO:0000313" key="11">
    <source>
        <dbReference type="Proteomes" id="UP001165069"/>
    </source>
</evidence>
<comment type="cofactor">
    <cofactor evidence="2">
        <name>Mg(2+)</name>
        <dbReference type="ChEBI" id="CHEBI:18420"/>
    </cofactor>
</comment>
<dbReference type="NCBIfam" id="TIGR01496">
    <property type="entry name" value="DHPS"/>
    <property type="match status" value="1"/>
</dbReference>
<evidence type="ECO:0000256" key="2">
    <source>
        <dbReference type="ARBA" id="ARBA00001946"/>
    </source>
</evidence>
<dbReference type="InterPro" id="IPR006390">
    <property type="entry name" value="DHP_synth_dom"/>
</dbReference>
<accession>A0ABQ5QE72</accession>
<evidence type="ECO:0000256" key="7">
    <source>
        <dbReference type="ARBA" id="ARBA00022842"/>
    </source>
</evidence>
<evidence type="ECO:0000256" key="6">
    <source>
        <dbReference type="ARBA" id="ARBA00022723"/>
    </source>
</evidence>
<comment type="pathway">
    <text evidence="3">Cofactor biosynthesis; tetrahydrofolate biosynthesis; 7,8-dihydrofolate from 2-amino-4-hydroxy-6-hydroxymethyl-7,8-dihydropteridine diphosphate and 4-aminobenzoate: step 1/2.</text>
</comment>
<dbReference type="EC" id="2.5.1.15" evidence="4"/>
<evidence type="ECO:0000256" key="3">
    <source>
        <dbReference type="ARBA" id="ARBA00004763"/>
    </source>
</evidence>
<sequence>MNKAAFDWGPLLKGGPLFIGILNLTPDSFSDGGRFMDPRAALGQAQALIQAGARMLDLGAESTRPGAAPVDAAEEWRRLKPVIQGLRKAFPDTPLSLDTRHAEVAKVGLGAGVAVLNDVTGFSDPRMLDLAQASTCGLIAMRSRREGPGFHMPPYEDPAPRDAKAALEEMRAVRDRLLKAAIDAARVLLDPGFGFGTTFLEDLALWGSLPGLPKALDWPAERVCIGISRKRFLAARAGTPGLPPAQRDGLSAAAHAEALSWGYRVFRTHAIG</sequence>
<evidence type="ECO:0000256" key="4">
    <source>
        <dbReference type="ARBA" id="ARBA00012458"/>
    </source>
</evidence>
<name>A0ABQ5QE72_9BACT</name>
<organism evidence="10 11">
    <name type="scientific">Geothrix limicola</name>
    <dbReference type="NCBI Taxonomy" id="2927978"/>
    <lineage>
        <taxon>Bacteria</taxon>
        <taxon>Pseudomonadati</taxon>
        <taxon>Acidobacteriota</taxon>
        <taxon>Holophagae</taxon>
        <taxon>Holophagales</taxon>
        <taxon>Holophagaceae</taxon>
        <taxon>Geothrix</taxon>
    </lineage>
</organism>
<dbReference type="InterPro" id="IPR045031">
    <property type="entry name" value="DHP_synth-like"/>
</dbReference>
<dbReference type="Gene3D" id="3.20.20.20">
    <property type="entry name" value="Dihydropteroate synthase-like"/>
    <property type="match status" value="1"/>
</dbReference>
<evidence type="ECO:0000256" key="1">
    <source>
        <dbReference type="ARBA" id="ARBA00000012"/>
    </source>
</evidence>
<dbReference type="Pfam" id="PF00809">
    <property type="entry name" value="Pterin_bind"/>
    <property type="match status" value="1"/>
</dbReference>
<dbReference type="PROSITE" id="PS50972">
    <property type="entry name" value="PTERIN_BINDING"/>
    <property type="match status" value="1"/>
</dbReference>
<evidence type="ECO:0000313" key="10">
    <source>
        <dbReference type="EMBL" id="GLH72440.1"/>
    </source>
</evidence>
<dbReference type="Proteomes" id="UP001165069">
    <property type="component" value="Unassembled WGS sequence"/>
</dbReference>
<dbReference type="InterPro" id="IPR011005">
    <property type="entry name" value="Dihydropteroate_synth-like_sf"/>
</dbReference>
<dbReference type="PROSITE" id="PS00793">
    <property type="entry name" value="DHPS_2"/>
    <property type="match status" value="1"/>
</dbReference>
<keyword evidence="6" id="KW-0479">Metal-binding</keyword>
<protein>
    <recommendedName>
        <fullName evidence="4">dihydropteroate synthase</fullName>
        <ecNumber evidence="4">2.5.1.15</ecNumber>
    </recommendedName>
</protein>
<evidence type="ECO:0000256" key="5">
    <source>
        <dbReference type="ARBA" id="ARBA00022679"/>
    </source>
</evidence>
<dbReference type="EMBL" id="BSDE01000001">
    <property type="protein sequence ID" value="GLH72440.1"/>
    <property type="molecule type" value="Genomic_DNA"/>
</dbReference>
<keyword evidence="8" id="KW-0289">Folate biosynthesis</keyword>
<dbReference type="RefSeq" id="WP_285571026.1">
    <property type="nucleotide sequence ID" value="NZ_BSDE01000001.1"/>
</dbReference>
<dbReference type="InterPro" id="IPR000489">
    <property type="entry name" value="Pterin-binding_dom"/>
</dbReference>
<dbReference type="PANTHER" id="PTHR20941:SF1">
    <property type="entry name" value="FOLIC ACID SYNTHESIS PROTEIN FOL1"/>
    <property type="match status" value="1"/>
</dbReference>
<keyword evidence="11" id="KW-1185">Reference proteome</keyword>
<evidence type="ECO:0000259" key="9">
    <source>
        <dbReference type="PROSITE" id="PS50972"/>
    </source>
</evidence>
<keyword evidence="5" id="KW-0808">Transferase</keyword>
<feature type="domain" description="Pterin-binding" evidence="9">
    <location>
        <begin position="16"/>
        <end position="272"/>
    </location>
</feature>
<keyword evidence="7" id="KW-0460">Magnesium</keyword>